<dbReference type="GO" id="GO:0005524">
    <property type="term" value="F:ATP binding"/>
    <property type="evidence" value="ECO:0007669"/>
    <property type="project" value="UniProtKB-KW"/>
</dbReference>
<keyword evidence="3" id="KW-0067">ATP-binding</keyword>
<dbReference type="InterPro" id="IPR036890">
    <property type="entry name" value="HATPase_C_sf"/>
</dbReference>
<evidence type="ECO:0000313" key="3">
    <source>
        <dbReference type="EMBL" id="GGN83706.1"/>
    </source>
</evidence>
<protein>
    <submittedName>
        <fullName evidence="3">ATP-binding protein</fullName>
    </submittedName>
</protein>
<dbReference type="InterPro" id="IPR050267">
    <property type="entry name" value="Anti-sigma-factor_SerPK"/>
</dbReference>
<dbReference type="Gene3D" id="3.30.565.10">
    <property type="entry name" value="Histidine kinase-like ATPase, C-terminal domain"/>
    <property type="match status" value="1"/>
</dbReference>
<dbReference type="PANTHER" id="PTHR35526">
    <property type="entry name" value="ANTI-SIGMA-F FACTOR RSBW-RELATED"/>
    <property type="match status" value="1"/>
</dbReference>
<name>A0A917YCT8_9ACTN</name>
<keyword evidence="1" id="KW-0723">Serine/threonine-protein kinase</keyword>
<dbReference type="AlphaFoldDB" id="A0A917YCT8"/>
<dbReference type="GO" id="GO:0004674">
    <property type="term" value="F:protein serine/threonine kinase activity"/>
    <property type="evidence" value="ECO:0007669"/>
    <property type="project" value="UniProtKB-KW"/>
</dbReference>
<dbReference type="Proteomes" id="UP000600365">
    <property type="component" value="Unassembled WGS sequence"/>
</dbReference>
<evidence type="ECO:0000313" key="4">
    <source>
        <dbReference type="Proteomes" id="UP000600365"/>
    </source>
</evidence>
<keyword evidence="1" id="KW-0418">Kinase</keyword>
<dbReference type="Pfam" id="PF13581">
    <property type="entry name" value="HATPase_c_2"/>
    <property type="match status" value="1"/>
</dbReference>
<reference evidence="3 4" key="1">
    <citation type="journal article" date="2014" name="Int. J. Syst. Evol. Microbiol.">
        <title>Complete genome sequence of Corynebacterium casei LMG S-19264T (=DSM 44701T), isolated from a smear-ripened cheese.</title>
        <authorList>
            <consortium name="US DOE Joint Genome Institute (JGI-PGF)"/>
            <person name="Walter F."/>
            <person name="Albersmeier A."/>
            <person name="Kalinowski J."/>
            <person name="Ruckert C."/>
        </authorList>
    </citation>
    <scope>NUCLEOTIDE SEQUENCE [LARGE SCALE GENOMIC DNA]</scope>
    <source>
        <strain evidence="3 4">CGMCC 4.7111</strain>
    </source>
</reference>
<keyword evidence="3" id="KW-0547">Nucleotide-binding</keyword>
<accession>A0A917YCT8</accession>
<dbReference type="EMBL" id="BMMM01000016">
    <property type="protein sequence ID" value="GGN83706.1"/>
    <property type="molecule type" value="Genomic_DNA"/>
</dbReference>
<evidence type="ECO:0000256" key="1">
    <source>
        <dbReference type="ARBA" id="ARBA00022527"/>
    </source>
</evidence>
<keyword evidence="4" id="KW-1185">Reference proteome</keyword>
<dbReference type="CDD" id="cd16936">
    <property type="entry name" value="HATPase_RsbW-like"/>
    <property type="match status" value="1"/>
</dbReference>
<gene>
    <name evidence="3" type="ORF">GCM10011579_072770</name>
</gene>
<dbReference type="SUPFAM" id="SSF55874">
    <property type="entry name" value="ATPase domain of HSP90 chaperone/DNA topoisomerase II/histidine kinase"/>
    <property type="match status" value="1"/>
</dbReference>
<keyword evidence="1" id="KW-0808">Transferase</keyword>
<dbReference type="InterPro" id="IPR003594">
    <property type="entry name" value="HATPase_dom"/>
</dbReference>
<sequence>MNQETVPAGPQLDCPIRNFSVLLSPTPRGARLARLLATEQLRSWGLPLEAPSHIVAELAANAAVHGRVPGRDFRLTLYVVGGTLRIEVTDTCGDRLPQALPTRPDAESGRGLLLVEAFADRWGVDLGPPPRKTLWAELAVTAAGTRSTASR</sequence>
<proteinExistence type="predicted"/>
<evidence type="ECO:0000259" key="2">
    <source>
        <dbReference type="Pfam" id="PF13581"/>
    </source>
</evidence>
<organism evidence="3 4">
    <name type="scientific">Streptomyces albiflavescens</name>
    <dbReference type="NCBI Taxonomy" id="1623582"/>
    <lineage>
        <taxon>Bacteria</taxon>
        <taxon>Bacillati</taxon>
        <taxon>Actinomycetota</taxon>
        <taxon>Actinomycetes</taxon>
        <taxon>Kitasatosporales</taxon>
        <taxon>Streptomycetaceae</taxon>
        <taxon>Streptomyces</taxon>
    </lineage>
</organism>
<comment type="caution">
    <text evidence="3">The sequence shown here is derived from an EMBL/GenBank/DDBJ whole genome shotgun (WGS) entry which is preliminary data.</text>
</comment>
<feature type="domain" description="Histidine kinase/HSP90-like ATPase" evidence="2">
    <location>
        <begin position="24"/>
        <end position="125"/>
    </location>
</feature>
<dbReference type="PANTHER" id="PTHR35526:SF3">
    <property type="entry name" value="ANTI-SIGMA-F FACTOR RSBW"/>
    <property type="match status" value="1"/>
</dbReference>
<dbReference type="RefSeq" id="WP_189190343.1">
    <property type="nucleotide sequence ID" value="NZ_BMMM01000016.1"/>
</dbReference>